<sequence length="293" mass="32655">MSLITKQLALDLQVPASRLQNTGNLFVTRPPVPTARSWARDVGDIVIRKGRLWVRTTKPEVTAALADAFGQADGAWFLEMKTVEQLTELLRNFGLKVTNMAPFFVPSNQLSRQLTAGMHLIEADAIPKYQANHAIKMAFGYDPAAPDRLGIGYELDGDLVAVAGASQNGRYCWEIGVELLDPAFRHQGIASRLVQQLTAEIQLRRQDVLPLYGTQFSHVQSMNVAIRAGFVLGWTELLIGKAVLKWCLGSSGDMIWLRSTDRMFCKITKVCARNGVALWYTLSGFFWVFQSHQ</sequence>
<dbReference type="PaxDb" id="321967-LSEI_2784"/>
<dbReference type="Pfam" id="PF00583">
    <property type="entry name" value="Acetyltransf_1"/>
    <property type="match status" value="1"/>
</dbReference>
<accession>Q033X4</accession>
<dbReference type="Proteomes" id="UP000001651">
    <property type="component" value="Chromosome"/>
</dbReference>
<evidence type="ECO:0000259" key="1">
    <source>
        <dbReference type="PROSITE" id="PS51186"/>
    </source>
</evidence>
<keyword evidence="3" id="KW-1185">Reference proteome</keyword>
<feature type="domain" description="N-acetyltransferase" evidence="1">
    <location>
        <begin position="105"/>
        <end position="262"/>
    </location>
</feature>
<evidence type="ECO:0000313" key="2">
    <source>
        <dbReference type="EMBL" id="ABJ71498.1"/>
    </source>
</evidence>
<dbReference type="SUPFAM" id="SSF55729">
    <property type="entry name" value="Acyl-CoA N-acyltransferases (Nat)"/>
    <property type="match status" value="1"/>
</dbReference>
<dbReference type="Gene3D" id="3.40.630.30">
    <property type="match status" value="1"/>
</dbReference>
<dbReference type="HOGENOM" id="CLU_084732_1_0_9"/>
<name>Q033X4_LACP3</name>
<dbReference type="PATRIC" id="fig|321967.11.peg.2729"/>
<dbReference type="InterPro" id="IPR000182">
    <property type="entry name" value="GNAT_dom"/>
</dbReference>
<organism evidence="2 3">
    <name type="scientific">Lacticaseibacillus paracasei (strain ATCC 334 / BCRC 17002 / CCUG 31169 / CIP 107868 / KCTC 3260 / NRRL B-441)</name>
    <name type="common">Lactobacillus paracasei</name>
    <dbReference type="NCBI Taxonomy" id="321967"/>
    <lineage>
        <taxon>Bacteria</taxon>
        <taxon>Bacillati</taxon>
        <taxon>Bacillota</taxon>
        <taxon>Bacilli</taxon>
        <taxon>Lactobacillales</taxon>
        <taxon>Lactobacillaceae</taxon>
        <taxon>Lacticaseibacillus</taxon>
    </lineage>
</organism>
<dbReference type="EMBL" id="CP000423">
    <property type="protein sequence ID" value="ABJ71498.1"/>
    <property type="molecule type" value="Genomic_DNA"/>
</dbReference>
<dbReference type="STRING" id="321967.LSEI_2784"/>
<reference evidence="2 3" key="1">
    <citation type="journal article" date="2006" name="Proc. Natl. Acad. Sci. U.S.A.">
        <title>Comparative genomics of the lactic acid bacteria.</title>
        <authorList>
            <person name="Makarova K."/>
            <person name="Slesarev A."/>
            <person name="Wolf Y."/>
            <person name="Sorokin A."/>
            <person name="Mirkin B."/>
            <person name="Koonin E."/>
            <person name="Pavlov A."/>
            <person name="Pavlova N."/>
            <person name="Karamychev V."/>
            <person name="Polouchine N."/>
            <person name="Shakhova V."/>
            <person name="Grigoriev I."/>
            <person name="Lou Y."/>
            <person name="Rohksar D."/>
            <person name="Lucas S."/>
            <person name="Huang K."/>
            <person name="Goodstein D.M."/>
            <person name="Hawkins T."/>
            <person name="Plengvidhya V."/>
            <person name="Welker D."/>
            <person name="Hughes J."/>
            <person name="Goh Y."/>
            <person name="Benson A."/>
            <person name="Baldwin K."/>
            <person name="Lee J.H."/>
            <person name="Diaz-Muniz I."/>
            <person name="Dosti B."/>
            <person name="Smeianov V."/>
            <person name="Wechter W."/>
            <person name="Barabote R."/>
            <person name="Lorca G."/>
            <person name="Altermann E."/>
            <person name="Barrangou R."/>
            <person name="Ganesan B."/>
            <person name="Xie Y."/>
            <person name="Rawsthorne H."/>
            <person name="Tamir D."/>
            <person name="Parker C."/>
            <person name="Breidt F."/>
            <person name="Broadbent J."/>
            <person name="Hutkins R."/>
            <person name="O'Sullivan D."/>
            <person name="Steele J."/>
            <person name="Unlu G."/>
            <person name="Saier M."/>
            <person name="Klaenhammer T."/>
            <person name="Richardson P."/>
            <person name="Kozyavkin S."/>
            <person name="Weimer B."/>
            <person name="Mills D."/>
        </authorList>
    </citation>
    <scope>NUCLEOTIDE SEQUENCE [LARGE SCALE GENOMIC DNA]</scope>
    <source>
        <strain evidence="3">ATCC 334 / BCRC 17002 / CCUG 31169 / CIP 107868 / KCTC 3260 / NRRL B-441</strain>
    </source>
</reference>
<dbReference type="CDD" id="cd04301">
    <property type="entry name" value="NAT_SF"/>
    <property type="match status" value="1"/>
</dbReference>
<dbReference type="AlphaFoldDB" id="Q033X4"/>
<protein>
    <submittedName>
        <fullName evidence="2">Predicted acetyltransferase</fullName>
    </submittedName>
</protein>
<dbReference type="PROSITE" id="PS51186">
    <property type="entry name" value="GNAT"/>
    <property type="match status" value="1"/>
</dbReference>
<dbReference type="GO" id="GO:0016747">
    <property type="term" value="F:acyltransferase activity, transferring groups other than amino-acyl groups"/>
    <property type="evidence" value="ECO:0007669"/>
    <property type="project" value="InterPro"/>
</dbReference>
<gene>
    <name evidence="2" type="ordered locus">LSEI_2784</name>
</gene>
<evidence type="ECO:0000313" key="3">
    <source>
        <dbReference type="Proteomes" id="UP000001651"/>
    </source>
</evidence>
<proteinExistence type="predicted"/>
<dbReference type="InterPro" id="IPR016181">
    <property type="entry name" value="Acyl_CoA_acyltransferase"/>
</dbReference>
<dbReference type="KEGG" id="lca:LSEI_2784"/>